<dbReference type="InterPro" id="IPR039958">
    <property type="entry name" value="RYBP/YAF2"/>
</dbReference>
<gene>
    <name evidence="4" type="primary">YAF2</name>
</gene>
<dbReference type="GeneTree" id="ENSGT00390000013995"/>
<dbReference type="InterPro" id="IPR033774">
    <property type="entry name" value="YAF2_RYBP"/>
</dbReference>
<keyword evidence="5" id="KW-1185">Reference proteome</keyword>
<dbReference type="PANTHER" id="PTHR12920:SF2">
    <property type="entry name" value="YY1-ASSOCIATED FACTOR 2"/>
    <property type="match status" value="1"/>
</dbReference>
<reference evidence="4 5" key="1">
    <citation type="journal article" date="2020" name="Nat. Commun.">
        <title>Donkey genomes provide new insights into domestication and selection for coat color.</title>
        <authorList>
            <person name="Wang"/>
            <person name="C."/>
            <person name="Li"/>
            <person name="H."/>
            <person name="Guo"/>
            <person name="Y."/>
            <person name="Huang"/>
            <person name="J."/>
            <person name="Sun"/>
            <person name="Y."/>
            <person name="Min"/>
            <person name="J."/>
            <person name="Wang"/>
            <person name="J."/>
            <person name="Fang"/>
            <person name="X."/>
            <person name="Zhao"/>
            <person name="Z."/>
            <person name="Wang"/>
            <person name="S."/>
            <person name="Zhang"/>
            <person name="Y."/>
            <person name="Liu"/>
            <person name="Q."/>
            <person name="Jiang"/>
            <person name="Q."/>
            <person name="Wang"/>
            <person name="X."/>
            <person name="Guo"/>
            <person name="Y."/>
            <person name="Yang"/>
            <person name="C."/>
            <person name="Wang"/>
            <person name="Y."/>
            <person name="Tian"/>
            <person name="F."/>
            <person name="Zhuang"/>
            <person name="G."/>
            <person name="Fan"/>
            <person name="Y."/>
            <person name="Gao"/>
            <person name="Q."/>
            <person name="Li"/>
            <person name="Y."/>
            <person name="Ju"/>
            <person name="Z."/>
            <person name="Li"/>
            <person name="J."/>
            <person name="Li"/>
            <person name="R."/>
            <person name="Hou"/>
            <person name="M."/>
            <person name="Yang"/>
            <person name="G."/>
            <person name="Liu"/>
            <person name="G."/>
            <person name="Liu"/>
            <person name="W."/>
            <person name="Guo"/>
            <person name="J."/>
            <person name="Pan"/>
            <person name="S."/>
            <person name="Fan"/>
            <person name="G."/>
            <person name="Zhang"/>
            <person name="W."/>
            <person name="Zhang"/>
            <person name="R."/>
            <person name="Yu"/>
            <person name="J."/>
            <person name="Zhang"/>
            <person name="X."/>
            <person name="Yin"/>
            <person name="Q."/>
            <person name="Ji"/>
            <person name="C."/>
            <person name="Jin"/>
            <person name="Y."/>
            <person name="Yue"/>
            <person name="G."/>
            <person name="Liu"/>
            <person name="M."/>
            <person name="Xu"/>
            <person name="J."/>
            <person name="Liu"/>
            <person name="S."/>
            <person name="Jordana"/>
            <person name="J."/>
            <person name="Noce"/>
            <person name="A."/>
            <person name="Amills"/>
            <person name="M."/>
            <person name="Wu"/>
            <person name="D.D."/>
            <person name="Li"/>
            <person name="S."/>
            <person name="Zhou"/>
            <person name="X. and Zhong"/>
            <person name="J."/>
        </authorList>
    </citation>
    <scope>NUCLEOTIDE SEQUENCE [LARGE SCALE GENOMIC DNA]</scope>
</reference>
<comment type="subcellular location">
    <subcellularLocation>
        <location evidence="1">Nucleus</location>
    </subcellularLocation>
</comment>
<feature type="compositionally biased region" description="Polar residues" evidence="3">
    <location>
        <begin position="28"/>
        <end position="42"/>
    </location>
</feature>
<dbReference type="Proteomes" id="UP000694387">
    <property type="component" value="Chromosome 22"/>
</dbReference>
<dbReference type="Ensembl" id="ENSEAST00005040772.1">
    <property type="protein sequence ID" value="ENSEASP00005054561.1"/>
    <property type="gene ID" value="ENSEASG00005033189.1"/>
</dbReference>
<sequence>MEKATVQNVIKEVVRPSFVMEGGHSENPDTSGDQMMTTPQLRFTSWSDSQFRKPRPVSQLVAQQVTQQFVPPTQSKKEKKEKVEKEKSEKETTSKKNSHKKTRPRLKNVDRSSAQHLEVTVGDLTVIITDFKEKTKSPPASSAASADQHSQSGSSSDNTERGMSRSSSPRGEASSLNGESH</sequence>
<feature type="compositionally biased region" description="Low complexity" evidence="3">
    <location>
        <begin position="65"/>
        <end position="74"/>
    </location>
</feature>
<dbReference type="GO" id="GO:0003714">
    <property type="term" value="F:transcription corepressor activity"/>
    <property type="evidence" value="ECO:0007669"/>
    <property type="project" value="Ensembl"/>
</dbReference>
<evidence type="ECO:0000256" key="1">
    <source>
        <dbReference type="ARBA" id="ARBA00004123"/>
    </source>
</evidence>
<feature type="compositionally biased region" description="Low complexity" evidence="3">
    <location>
        <begin position="137"/>
        <end position="157"/>
    </location>
</feature>
<keyword evidence="2" id="KW-0539">Nucleus</keyword>
<evidence type="ECO:0000256" key="2">
    <source>
        <dbReference type="ARBA" id="ARBA00023242"/>
    </source>
</evidence>
<name>A0A9L0JMK9_EQUAS</name>
<dbReference type="GO" id="GO:0005654">
    <property type="term" value="C:nucleoplasm"/>
    <property type="evidence" value="ECO:0007669"/>
    <property type="project" value="Ensembl"/>
</dbReference>
<dbReference type="GO" id="GO:0003713">
    <property type="term" value="F:transcription coactivator activity"/>
    <property type="evidence" value="ECO:0007669"/>
    <property type="project" value="Ensembl"/>
</dbReference>
<dbReference type="GO" id="GO:0005829">
    <property type="term" value="C:cytosol"/>
    <property type="evidence" value="ECO:0007669"/>
    <property type="project" value="Ensembl"/>
</dbReference>
<organism evidence="4 5">
    <name type="scientific">Equus asinus</name>
    <name type="common">Donkey</name>
    <name type="synonym">Equus africanus asinus</name>
    <dbReference type="NCBI Taxonomy" id="9793"/>
    <lineage>
        <taxon>Eukaryota</taxon>
        <taxon>Metazoa</taxon>
        <taxon>Chordata</taxon>
        <taxon>Craniata</taxon>
        <taxon>Vertebrata</taxon>
        <taxon>Euteleostomi</taxon>
        <taxon>Mammalia</taxon>
        <taxon>Eutheria</taxon>
        <taxon>Laurasiatheria</taxon>
        <taxon>Perissodactyla</taxon>
        <taxon>Equidae</taxon>
        <taxon>Equus</taxon>
    </lineage>
</organism>
<feature type="compositionally biased region" description="Low complexity" evidence="3">
    <location>
        <begin position="164"/>
        <end position="175"/>
    </location>
</feature>
<reference evidence="4" key="3">
    <citation type="submission" date="2025-09" db="UniProtKB">
        <authorList>
            <consortium name="Ensembl"/>
        </authorList>
    </citation>
    <scope>IDENTIFICATION</scope>
</reference>
<reference evidence="4" key="2">
    <citation type="submission" date="2025-08" db="UniProtKB">
        <authorList>
            <consortium name="Ensembl"/>
        </authorList>
    </citation>
    <scope>IDENTIFICATION</scope>
</reference>
<dbReference type="KEGG" id="eai:106845847"/>
<dbReference type="GO" id="GO:0003677">
    <property type="term" value="F:DNA binding"/>
    <property type="evidence" value="ECO:0007669"/>
    <property type="project" value="TreeGrafter"/>
</dbReference>
<feature type="compositionally biased region" description="Basic residues" evidence="3">
    <location>
        <begin position="96"/>
        <end position="106"/>
    </location>
</feature>
<dbReference type="PANTHER" id="PTHR12920">
    <property type="entry name" value="RYBP AND YAF2-RELATED"/>
    <property type="match status" value="1"/>
</dbReference>
<accession>A0A9L0JMK9</accession>
<feature type="region of interest" description="Disordered" evidence="3">
    <location>
        <begin position="65"/>
        <end position="181"/>
    </location>
</feature>
<feature type="compositionally biased region" description="Basic and acidic residues" evidence="3">
    <location>
        <begin position="75"/>
        <end position="94"/>
    </location>
</feature>
<evidence type="ECO:0000313" key="4">
    <source>
        <dbReference type="Ensembl" id="ENSEASP00005054561.1"/>
    </source>
</evidence>
<dbReference type="Pfam" id="PF17219">
    <property type="entry name" value="YAF2_RYBP"/>
    <property type="match status" value="1"/>
</dbReference>
<proteinExistence type="predicted"/>
<evidence type="ECO:0000313" key="5">
    <source>
        <dbReference type="Proteomes" id="UP000694387"/>
    </source>
</evidence>
<protein>
    <submittedName>
        <fullName evidence="4">YY1 associated factor 2</fullName>
    </submittedName>
</protein>
<evidence type="ECO:0000256" key="3">
    <source>
        <dbReference type="SAM" id="MobiDB-lite"/>
    </source>
</evidence>
<feature type="region of interest" description="Disordered" evidence="3">
    <location>
        <begin position="16"/>
        <end position="42"/>
    </location>
</feature>
<dbReference type="AlphaFoldDB" id="A0A9L0JMK9"/>